<proteinExistence type="inferred from homology"/>
<evidence type="ECO:0000256" key="7">
    <source>
        <dbReference type="ARBA" id="ARBA00022993"/>
    </source>
</evidence>
<dbReference type="HAMAP" id="MF_00151">
    <property type="entry name" value="PPAT_bact"/>
    <property type="match status" value="1"/>
</dbReference>
<sequence length="165" mass="17401">MTRIALYPGSFDPLTNGHIDVIAGAAKLCDELIVAIGAHPGKTPLFSLDERRDLIERSCGALAALKSCRLSVRPFAGLAVTAAREAGANIIVRGLRDGGDFDYEMQMAGMNMAMAPDIQTVFLAASPAVRHITATLVRQIAGMGGDVSRFVPEPVVRALAAKRVG</sequence>
<dbReference type="InterPro" id="IPR014729">
    <property type="entry name" value="Rossmann-like_a/b/a_fold"/>
</dbReference>
<evidence type="ECO:0000256" key="3">
    <source>
        <dbReference type="ARBA" id="ARBA00022695"/>
    </source>
</evidence>
<dbReference type="Proteomes" id="UP000198755">
    <property type="component" value="Unassembled WGS sequence"/>
</dbReference>
<evidence type="ECO:0000256" key="9">
    <source>
        <dbReference type="HAMAP-Rule" id="MF_00151"/>
    </source>
</evidence>
<dbReference type="GO" id="GO:0005737">
    <property type="term" value="C:cytoplasm"/>
    <property type="evidence" value="ECO:0007669"/>
    <property type="project" value="UniProtKB-SubCell"/>
</dbReference>
<dbReference type="PANTHER" id="PTHR21342">
    <property type="entry name" value="PHOSPHOPANTETHEINE ADENYLYLTRANSFERASE"/>
    <property type="match status" value="1"/>
</dbReference>
<evidence type="ECO:0000256" key="1">
    <source>
        <dbReference type="ARBA" id="ARBA00022490"/>
    </source>
</evidence>
<feature type="binding site" evidence="9">
    <location>
        <position position="93"/>
    </location>
    <ligand>
        <name>substrate</name>
    </ligand>
</feature>
<comment type="subcellular location">
    <subcellularLocation>
        <location evidence="9">Cytoplasm</location>
    </subcellularLocation>
</comment>
<dbReference type="OrthoDB" id="9806661at2"/>
<keyword evidence="6 9" id="KW-0460">Magnesium</keyword>
<dbReference type="PRINTS" id="PR01020">
    <property type="entry name" value="LPSBIOSNTHSS"/>
</dbReference>
<dbReference type="AlphaFoldDB" id="A0A1I4C747"/>
<dbReference type="Pfam" id="PF01467">
    <property type="entry name" value="CTP_transf_like"/>
    <property type="match status" value="1"/>
</dbReference>
<feature type="domain" description="Cytidyltransferase-like" evidence="10">
    <location>
        <begin position="6"/>
        <end position="139"/>
    </location>
</feature>
<dbReference type="SMR" id="A0A1I4C747"/>
<dbReference type="RefSeq" id="WP_091685679.1">
    <property type="nucleotide sequence ID" value="NZ_FOSN01000018.1"/>
</dbReference>
<name>A0A1I4C747_9HYPH</name>
<feature type="binding site" evidence="9">
    <location>
        <begin position="129"/>
        <end position="135"/>
    </location>
    <ligand>
        <name>ATP</name>
        <dbReference type="ChEBI" id="CHEBI:30616"/>
    </ligand>
</feature>
<dbReference type="SUPFAM" id="SSF52374">
    <property type="entry name" value="Nucleotidylyl transferase"/>
    <property type="match status" value="1"/>
</dbReference>
<reference evidence="11 12" key="1">
    <citation type="submission" date="2016-10" db="EMBL/GenBank/DDBJ databases">
        <authorList>
            <person name="de Groot N.N."/>
        </authorList>
    </citation>
    <scope>NUCLEOTIDE SEQUENCE [LARGE SCALE GENOMIC DNA]</scope>
    <source>
        <strain evidence="11 12">NE2</strain>
    </source>
</reference>
<evidence type="ECO:0000313" key="11">
    <source>
        <dbReference type="EMBL" id="SFK76197.1"/>
    </source>
</evidence>
<dbReference type="UniPathway" id="UPA00241">
    <property type="reaction ID" value="UER00355"/>
</dbReference>
<organism evidence="11 12">
    <name type="scientific">Methylocapsa palsarum</name>
    <dbReference type="NCBI Taxonomy" id="1612308"/>
    <lineage>
        <taxon>Bacteria</taxon>
        <taxon>Pseudomonadati</taxon>
        <taxon>Pseudomonadota</taxon>
        <taxon>Alphaproteobacteria</taxon>
        <taxon>Hyphomicrobiales</taxon>
        <taxon>Beijerinckiaceae</taxon>
        <taxon>Methylocapsa</taxon>
    </lineage>
</organism>
<dbReference type="NCBIfam" id="TIGR00125">
    <property type="entry name" value="cyt_tran_rel"/>
    <property type="match status" value="1"/>
</dbReference>
<keyword evidence="4 9" id="KW-0547">Nucleotide-binding</keyword>
<evidence type="ECO:0000256" key="4">
    <source>
        <dbReference type="ARBA" id="ARBA00022741"/>
    </source>
</evidence>
<dbReference type="PANTHER" id="PTHR21342:SF1">
    <property type="entry name" value="PHOSPHOPANTETHEINE ADENYLYLTRANSFERASE"/>
    <property type="match status" value="1"/>
</dbReference>
<evidence type="ECO:0000256" key="5">
    <source>
        <dbReference type="ARBA" id="ARBA00022840"/>
    </source>
</evidence>
<feature type="binding site" evidence="9">
    <location>
        <begin position="94"/>
        <end position="96"/>
    </location>
    <ligand>
        <name>ATP</name>
        <dbReference type="ChEBI" id="CHEBI:30616"/>
    </ligand>
</feature>
<feature type="binding site" evidence="9">
    <location>
        <position position="10"/>
    </location>
    <ligand>
        <name>substrate</name>
    </ligand>
</feature>
<comment type="catalytic activity">
    <reaction evidence="8 9">
        <text>(R)-4'-phosphopantetheine + ATP + H(+) = 3'-dephospho-CoA + diphosphate</text>
        <dbReference type="Rhea" id="RHEA:19801"/>
        <dbReference type="ChEBI" id="CHEBI:15378"/>
        <dbReference type="ChEBI" id="CHEBI:30616"/>
        <dbReference type="ChEBI" id="CHEBI:33019"/>
        <dbReference type="ChEBI" id="CHEBI:57328"/>
        <dbReference type="ChEBI" id="CHEBI:61723"/>
        <dbReference type="EC" id="2.7.7.3"/>
    </reaction>
</comment>
<feature type="binding site" evidence="9">
    <location>
        <position position="104"/>
    </location>
    <ligand>
        <name>ATP</name>
        <dbReference type="ChEBI" id="CHEBI:30616"/>
    </ligand>
</feature>
<evidence type="ECO:0000313" key="12">
    <source>
        <dbReference type="Proteomes" id="UP000198755"/>
    </source>
</evidence>
<dbReference type="EC" id="2.7.7.3" evidence="9"/>
<dbReference type="GO" id="GO:0015937">
    <property type="term" value="P:coenzyme A biosynthetic process"/>
    <property type="evidence" value="ECO:0007669"/>
    <property type="project" value="UniProtKB-UniRule"/>
</dbReference>
<keyword evidence="3 9" id="KW-0548">Nucleotidyltransferase</keyword>
<keyword evidence="1 9" id="KW-0963">Cytoplasm</keyword>
<dbReference type="NCBIfam" id="TIGR01510">
    <property type="entry name" value="coaD_prev_kdtB"/>
    <property type="match status" value="1"/>
</dbReference>
<evidence type="ECO:0000259" key="10">
    <source>
        <dbReference type="Pfam" id="PF01467"/>
    </source>
</evidence>
<evidence type="ECO:0000256" key="2">
    <source>
        <dbReference type="ARBA" id="ARBA00022679"/>
    </source>
</evidence>
<feature type="binding site" evidence="9">
    <location>
        <position position="79"/>
    </location>
    <ligand>
        <name>substrate</name>
    </ligand>
</feature>
<keyword evidence="12" id="KW-1185">Reference proteome</keyword>
<dbReference type="CDD" id="cd02163">
    <property type="entry name" value="PPAT"/>
    <property type="match status" value="1"/>
</dbReference>
<dbReference type="InterPro" id="IPR004821">
    <property type="entry name" value="Cyt_trans-like"/>
</dbReference>
<keyword evidence="5 9" id="KW-0067">ATP-binding</keyword>
<protein>
    <recommendedName>
        <fullName evidence="9">Phosphopantetheine adenylyltransferase</fullName>
        <ecNumber evidence="9">2.7.7.3</ecNumber>
    </recommendedName>
    <alternativeName>
        <fullName evidence="9">Dephospho-CoA pyrophosphorylase</fullName>
    </alternativeName>
    <alternativeName>
        <fullName evidence="9">Pantetheine-phosphate adenylyltransferase</fullName>
        <shortName evidence="9">PPAT</shortName>
    </alternativeName>
</protein>
<dbReference type="Gene3D" id="3.40.50.620">
    <property type="entry name" value="HUPs"/>
    <property type="match status" value="1"/>
</dbReference>
<comment type="similarity">
    <text evidence="9">Belongs to the bacterial CoaD family.</text>
</comment>
<keyword evidence="2 9" id="KW-0808">Transferase</keyword>
<feature type="site" description="Transition state stabilizer" evidence="9">
    <location>
        <position position="18"/>
    </location>
</feature>
<dbReference type="GO" id="GO:0004595">
    <property type="term" value="F:pantetheine-phosphate adenylyltransferase activity"/>
    <property type="evidence" value="ECO:0007669"/>
    <property type="project" value="UniProtKB-UniRule"/>
</dbReference>
<feature type="binding site" evidence="9">
    <location>
        <position position="42"/>
    </location>
    <ligand>
        <name>substrate</name>
    </ligand>
</feature>
<dbReference type="STRING" id="1612308.SAMN05444581_11857"/>
<evidence type="ECO:0000256" key="6">
    <source>
        <dbReference type="ARBA" id="ARBA00022842"/>
    </source>
</evidence>
<dbReference type="EMBL" id="FOSN01000018">
    <property type="protein sequence ID" value="SFK76197.1"/>
    <property type="molecule type" value="Genomic_DNA"/>
</dbReference>
<evidence type="ECO:0000256" key="8">
    <source>
        <dbReference type="ARBA" id="ARBA00029346"/>
    </source>
</evidence>
<gene>
    <name evidence="9" type="primary">coaD</name>
    <name evidence="11" type="ORF">SAMN05444581_11857</name>
</gene>
<comment type="subunit">
    <text evidence="9">Homohexamer.</text>
</comment>
<comment type="cofactor">
    <cofactor evidence="9">
        <name>Mg(2+)</name>
        <dbReference type="ChEBI" id="CHEBI:18420"/>
    </cofactor>
</comment>
<feature type="binding site" evidence="9">
    <location>
        <position position="18"/>
    </location>
    <ligand>
        <name>ATP</name>
        <dbReference type="ChEBI" id="CHEBI:30616"/>
    </ligand>
</feature>
<dbReference type="InterPro" id="IPR001980">
    <property type="entry name" value="PPAT"/>
</dbReference>
<feature type="binding site" evidence="9">
    <location>
        <begin position="10"/>
        <end position="11"/>
    </location>
    <ligand>
        <name>ATP</name>
        <dbReference type="ChEBI" id="CHEBI:30616"/>
    </ligand>
</feature>
<accession>A0A1I4C747</accession>
<comment type="pathway">
    <text evidence="9">Cofactor biosynthesis; coenzyme A biosynthesis; CoA from (R)-pantothenate: step 4/5.</text>
</comment>
<comment type="function">
    <text evidence="9">Reversibly transfers an adenylyl group from ATP to 4'-phosphopantetheine, yielding dephospho-CoA (dPCoA) and pyrophosphate.</text>
</comment>
<dbReference type="GO" id="GO:0005524">
    <property type="term" value="F:ATP binding"/>
    <property type="evidence" value="ECO:0007669"/>
    <property type="project" value="UniProtKB-KW"/>
</dbReference>
<keyword evidence="7 9" id="KW-0173">Coenzyme A biosynthesis</keyword>